<name>A0ACB8ASX1_9AGAM</name>
<gene>
    <name evidence="1" type="ORF">BJ138DRAFT_1097171</name>
</gene>
<evidence type="ECO:0000313" key="2">
    <source>
        <dbReference type="Proteomes" id="UP000790377"/>
    </source>
</evidence>
<dbReference type="Proteomes" id="UP000790377">
    <property type="component" value="Unassembled WGS sequence"/>
</dbReference>
<reference evidence="1" key="1">
    <citation type="journal article" date="2021" name="New Phytol.">
        <title>Evolutionary innovations through gain and loss of genes in the ectomycorrhizal Boletales.</title>
        <authorList>
            <person name="Wu G."/>
            <person name="Miyauchi S."/>
            <person name="Morin E."/>
            <person name="Kuo A."/>
            <person name="Drula E."/>
            <person name="Varga T."/>
            <person name="Kohler A."/>
            <person name="Feng B."/>
            <person name="Cao Y."/>
            <person name="Lipzen A."/>
            <person name="Daum C."/>
            <person name="Hundley H."/>
            <person name="Pangilinan J."/>
            <person name="Johnson J."/>
            <person name="Barry K."/>
            <person name="LaButti K."/>
            <person name="Ng V."/>
            <person name="Ahrendt S."/>
            <person name="Min B."/>
            <person name="Choi I.G."/>
            <person name="Park H."/>
            <person name="Plett J.M."/>
            <person name="Magnuson J."/>
            <person name="Spatafora J.W."/>
            <person name="Nagy L.G."/>
            <person name="Henrissat B."/>
            <person name="Grigoriev I.V."/>
            <person name="Yang Z.L."/>
            <person name="Xu J."/>
            <person name="Martin F.M."/>
        </authorList>
    </citation>
    <scope>NUCLEOTIDE SEQUENCE</scope>
    <source>
        <strain evidence="1">ATCC 28755</strain>
    </source>
</reference>
<protein>
    <submittedName>
        <fullName evidence="1">HSP20-like chaperone</fullName>
    </submittedName>
</protein>
<comment type="caution">
    <text evidence="1">The sequence shown here is derived from an EMBL/GenBank/DDBJ whole genome shotgun (WGS) entry which is preliminary data.</text>
</comment>
<proteinExistence type="predicted"/>
<evidence type="ECO:0000313" key="1">
    <source>
        <dbReference type="EMBL" id="KAH7916496.1"/>
    </source>
</evidence>
<dbReference type="EMBL" id="MU267591">
    <property type="protein sequence ID" value="KAH7916496.1"/>
    <property type="molecule type" value="Genomic_DNA"/>
</dbReference>
<accession>A0ACB8ASX1</accession>
<sequence>MVHPEILWAQRSSDSDPARNIVYLTVNLPDIKPESLTYDLTPTSINFKASAGATESKDYEFSLELFGEIIPEESKKTLTTRSLTAVLRKKEAKTEYWPRLTKEKLRTQFIKTNFDKWVDEDEQDGAAVDEDFDMGGMGGMPGGMSGMPGMEGLGGMGGMGGPGGMGGMDFEKMMASMGGAGGAGPPEGDDDDVAGDDSDDDGPPPLEDA</sequence>
<organism evidence="1 2">
    <name type="scientific">Hygrophoropsis aurantiaca</name>
    <dbReference type="NCBI Taxonomy" id="72124"/>
    <lineage>
        <taxon>Eukaryota</taxon>
        <taxon>Fungi</taxon>
        <taxon>Dikarya</taxon>
        <taxon>Basidiomycota</taxon>
        <taxon>Agaricomycotina</taxon>
        <taxon>Agaricomycetes</taxon>
        <taxon>Agaricomycetidae</taxon>
        <taxon>Boletales</taxon>
        <taxon>Coniophorineae</taxon>
        <taxon>Hygrophoropsidaceae</taxon>
        <taxon>Hygrophoropsis</taxon>
    </lineage>
</organism>
<keyword evidence="2" id="KW-1185">Reference proteome</keyword>